<dbReference type="GO" id="GO:0042167">
    <property type="term" value="P:heme catabolic process"/>
    <property type="evidence" value="ECO:0007669"/>
    <property type="project" value="TreeGrafter"/>
</dbReference>
<dbReference type="GO" id="GO:0034599">
    <property type="term" value="P:cellular response to oxidative stress"/>
    <property type="evidence" value="ECO:0007669"/>
    <property type="project" value="TreeGrafter"/>
</dbReference>
<dbReference type="InterPro" id="IPR051930">
    <property type="entry name" value="FNR_type-1"/>
</dbReference>
<evidence type="ECO:0000256" key="1">
    <source>
        <dbReference type="ARBA" id="ARBA00001974"/>
    </source>
</evidence>
<evidence type="ECO:0000313" key="11">
    <source>
        <dbReference type="EMBL" id="BCX88780.1"/>
    </source>
</evidence>
<dbReference type="SUPFAM" id="SSF63380">
    <property type="entry name" value="Riboflavin synthase domain-like"/>
    <property type="match status" value="1"/>
</dbReference>
<dbReference type="InterPro" id="IPR001433">
    <property type="entry name" value="OxRdtase_FAD/NAD-bd"/>
</dbReference>
<dbReference type="Gene3D" id="3.40.50.80">
    <property type="entry name" value="Nucleotide-binding domain of ferredoxin-NADP reductase (FNR) module"/>
    <property type="match status" value="1"/>
</dbReference>
<dbReference type="InterPro" id="IPR039261">
    <property type="entry name" value="FNR_nucleotide-bd"/>
</dbReference>
<name>A0AAU9CVQ7_9GAMM</name>
<keyword evidence="5" id="KW-0547">Nucleotide-binding</keyword>
<organism evidence="11 12">
    <name type="scientific">Methylomarinovum tepidoasis</name>
    <dbReference type="NCBI Taxonomy" id="2840183"/>
    <lineage>
        <taxon>Bacteria</taxon>
        <taxon>Pseudomonadati</taxon>
        <taxon>Pseudomonadota</taxon>
        <taxon>Gammaproteobacteria</taxon>
        <taxon>Methylococcales</taxon>
        <taxon>Methylothermaceae</taxon>
        <taxon>Methylomarinovum</taxon>
    </lineage>
</organism>
<dbReference type="EC" id="1.18.1.2" evidence="3"/>
<dbReference type="Proteomes" id="UP001321450">
    <property type="component" value="Chromosome"/>
</dbReference>
<evidence type="ECO:0000256" key="5">
    <source>
        <dbReference type="ARBA" id="ARBA00022741"/>
    </source>
</evidence>
<dbReference type="Gene3D" id="2.40.30.10">
    <property type="entry name" value="Translation factors"/>
    <property type="match status" value="1"/>
</dbReference>
<dbReference type="EMBL" id="AP024718">
    <property type="protein sequence ID" value="BCX88780.1"/>
    <property type="molecule type" value="Genomic_DNA"/>
</dbReference>
<accession>A0AAU9CVQ7</accession>
<reference evidence="12" key="1">
    <citation type="journal article" date="2024" name="Int. J. Syst. Evol. Microbiol.">
        <title>Methylomarinovum tepidoasis sp. nov., a moderately thermophilic methanotroph of the family Methylothermaceae isolated from a deep-sea hydrothermal field.</title>
        <authorList>
            <person name="Hirayama H."/>
            <person name="Takaki Y."/>
            <person name="Abe M."/>
            <person name="Miyazaki M."/>
            <person name="Uematsu K."/>
            <person name="Matsui Y."/>
            <person name="Takai K."/>
        </authorList>
    </citation>
    <scope>NUCLEOTIDE SEQUENCE [LARGE SCALE GENOMIC DNA]</scope>
    <source>
        <strain evidence="12">IN45</strain>
    </source>
</reference>
<dbReference type="KEGG" id="meiy:MIN45_P1150"/>
<comment type="catalytic activity">
    <reaction evidence="9">
        <text>2 reduced [2Fe-2S]-[ferredoxin] + NADP(+) + H(+) = 2 oxidized [2Fe-2S]-[ferredoxin] + NADPH</text>
        <dbReference type="Rhea" id="RHEA:20125"/>
        <dbReference type="Rhea" id="RHEA-COMP:10000"/>
        <dbReference type="Rhea" id="RHEA-COMP:10001"/>
        <dbReference type="ChEBI" id="CHEBI:15378"/>
        <dbReference type="ChEBI" id="CHEBI:33737"/>
        <dbReference type="ChEBI" id="CHEBI:33738"/>
        <dbReference type="ChEBI" id="CHEBI:57783"/>
        <dbReference type="ChEBI" id="CHEBI:58349"/>
        <dbReference type="EC" id="1.18.1.2"/>
    </reaction>
</comment>
<evidence type="ECO:0000256" key="6">
    <source>
        <dbReference type="ARBA" id="ARBA00022827"/>
    </source>
</evidence>
<dbReference type="InterPro" id="IPR017927">
    <property type="entry name" value="FAD-bd_FR_type"/>
</dbReference>
<evidence type="ECO:0000313" key="12">
    <source>
        <dbReference type="Proteomes" id="UP001321450"/>
    </source>
</evidence>
<evidence type="ECO:0000256" key="8">
    <source>
        <dbReference type="ARBA" id="ARBA00023002"/>
    </source>
</evidence>
<evidence type="ECO:0000259" key="10">
    <source>
        <dbReference type="PROSITE" id="PS51384"/>
    </source>
</evidence>
<evidence type="ECO:0000256" key="2">
    <source>
        <dbReference type="ARBA" id="ARBA00008312"/>
    </source>
</evidence>
<dbReference type="SUPFAM" id="SSF52343">
    <property type="entry name" value="Ferredoxin reductase-like, C-terminal NADP-linked domain"/>
    <property type="match status" value="1"/>
</dbReference>
<sequence length="253" mass="28797">MTVTIDSRKWCQGRVVELYRWAERLYSLRVEADIEPFVAGQFGRLGLEIEGEFVSRPYSFVNAPDERPLDFYFIVIPEGRLTPKLATLQPGDSVWVARKAAGFFTLNQVPEGRHLWMLATGTALGPFLSILKTGEPWRRFERIVLVHGVRTGAELAYQDTIEGFRQTHPEQFRFFASVTREAVPGALPMRITQAIESGELEERAGLKIDPADSQVMICGNPAMVKDTVELLKRRGLKENLRKEPGQITTERYW</sequence>
<dbReference type="CDD" id="cd06195">
    <property type="entry name" value="FNR1"/>
    <property type="match status" value="1"/>
</dbReference>
<keyword evidence="4" id="KW-0285">Flavoprotein</keyword>
<dbReference type="PROSITE" id="PS51384">
    <property type="entry name" value="FAD_FR"/>
    <property type="match status" value="1"/>
</dbReference>
<dbReference type="PANTHER" id="PTHR47878">
    <property type="entry name" value="OXIDOREDUCTASE FAD/NAD(P)-BINDING DOMAIN PROTEIN"/>
    <property type="match status" value="1"/>
</dbReference>
<dbReference type="InterPro" id="IPR017938">
    <property type="entry name" value="Riboflavin_synthase-like_b-brl"/>
</dbReference>
<protein>
    <recommendedName>
        <fullName evidence="3">ferredoxin--NADP(+) reductase</fullName>
        <ecNumber evidence="3">1.18.1.2</ecNumber>
    </recommendedName>
</protein>
<comment type="similarity">
    <text evidence="2">Belongs to the ferredoxin--NADP reductase type 1 family.</text>
</comment>
<dbReference type="GO" id="GO:0000166">
    <property type="term" value="F:nucleotide binding"/>
    <property type="evidence" value="ECO:0007669"/>
    <property type="project" value="UniProtKB-KW"/>
</dbReference>
<dbReference type="InterPro" id="IPR033892">
    <property type="entry name" value="FNR_bac"/>
</dbReference>
<evidence type="ECO:0000256" key="3">
    <source>
        <dbReference type="ARBA" id="ARBA00013223"/>
    </source>
</evidence>
<keyword evidence="7" id="KW-0521">NADP</keyword>
<dbReference type="RefSeq" id="WP_286294042.1">
    <property type="nucleotide sequence ID" value="NZ_AP024718.1"/>
</dbReference>
<comment type="cofactor">
    <cofactor evidence="1">
        <name>FAD</name>
        <dbReference type="ChEBI" id="CHEBI:57692"/>
    </cofactor>
</comment>
<dbReference type="AlphaFoldDB" id="A0AAU9CVQ7"/>
<evidence type="ECO:0000256" key="9">
    <source>
        <dbReference type="ARBA" id="ARBA00047776"/>
    </source>
</evidence>
<evidence type="ECO:0000256" key="4">
    <source>
        <dbReference type="ARBA" id="ARBA00022630"/>
    </source>
</evidence>
<proteinExistence type="inferred from homology"/>
<dbReference type="Pfam" id="PF00175">
    <property type="entry name" value="NAD_binding_1"/>
    <property type="match status" value="1"/>
</dbReference>
<evidence type="ECO:0000256" key="7">
    <source>
        <dbReference type="ARBA" id="ARBA00022857"/>
    </source>
</evidence>
<dbReference type="GO" id="GO:0004324">
    <property type="term" value="F:ferredoxin-NADP+ reductase activity"/>
    <property type="evidence" value="ECO:0007669"/>
    <property type="project" value="UniProtKB-EC"/>
</dbReference>
<dbReference type="PANTHER" id="PTHR47878:SF1">
    <property type="entry name" value="FLAVODOXIN_FERREDOXIN--NADP REDUCTASE"/>
    <property type="match status" value="1"/>
</dbReference>
<keyword evidence="8 11" id="KW-0560">Oxidoreductase</keyword>
<gene>
    <name evidence="11" type="ORF">MIN45_P1150</name>
</gene>
<keyword evidence="12" id="KW-1185">Reference proteome</keyword>
<feature type="domain" description="FAD-binding FR-type" evidence="10">
    <location>
        <begin position="8"/>
        <end position="107"/>
    </location>
</feature>
<keyword evidence="6" id="KW-0274">FAD</keyword>